<name>A0A8T1TWS7_9STRA</name>
<dbReference type="EMBL" id="JAENGZ010001325">
    <property type="protein sequence ID" value="KAG6948831.1"/>
    <property type="molecule type" value="Genomic_DNA"/>
</dbReference>
<dbReference type="Proteomes" id="UP000688947">
    <property type="component" value="Unassembled WGS sequence"/>
</dbReference>
<evidence type="ECO:0000313" key="1">
    <source>
        <dbReference type="EMBL" id="KAG6948831.1"/>
    </source>
</evidence>
<proteinExistence type="predicted"/>
<accession>A0A8T1TWS7</accession>
<comment type="caution">
    <text evidence="1">The sequence shown here is derived from an EMBL/GenBank/DDBJ whole genome shotgun (WGS) entry which is preliminary data.</text>
</comment>
<protein>
    <submittedName>
        <fullName evidence="1">Uncharacterized protein</fullName>
    </submittedName>
</protein>
<sequence>MEAPNHALFPVSLNGVEIMDFAIVMADSSSVWYLVARCEALTTDYAVITSINTWPSDKASLEAVYYMYHTHIVSCTQRCSN</sequence>
<evidence type="ECO:0000313" key="2">
    <source>
        <dbReference type="Proteomes" id="UP000688947"/>
    </source>
</evidence>
<reference evidence="1" key="1">
    <citation type="submission" date="2021-01" db="EMBL/GenBank/DDBJ databases">
        <title>Phytophthora aleatoria, a newly-described species from Pinus radiata is distinct from Phytophthora cactorum isolates based on comparative genomics.</title>
        <authorList>
            <person name="Mcdougal R."/>
            <person name="Panda P."/>
            <person name="Williams N."/>
            <person name="Studholme D.J."/>
        </authorList>
    </citation>
    <scope>NUCLEOTIDE SEQUENCE</scope>
    <source>
        <strain evidence="1">NZFS 3830</strain>
    </source>
</reference>
<gene>
    <name evidence="1" type="ORF">JG687_00015233</name>
</gene>
<dbReference type="AlphaFoldDB" id="A0A8T1TWS7"/>
<organism evidence="1 2">
    <name type="scientific">Phytophthora cactorum</name>
    <dbReference type="NCBI Taxonomy" id="29920"/>
    <lineage>
        <taxon>Eukaryota</taxon>
        <taxon>Sar</taxon>
        <taxon>Stramenopiles</taxon>
        <taxon>Oomycota</taxon>
        <taxon>Peronosporomycetes</taxon>
        <taxon>Peronosporales</taxon>
        <taxon>Peronosporaceae</taxon>
        <taxon>Phytophthora</taxon>
    </lineage>
</organism>